<reference evidence="3" key="2">
    <citation type="submission" date="2023-02" db="EMBL/GenBank/DDBJ databases">
        <authorList>
            <person name="Sun Q."/>
            <person name="Mori K."/>
        </authorList>
    </citation>
    <scope>NUCLEOTIDE SEQUENCE</scope>
    <source>
        <strain evidence="3">NBRC 112290</strain>
    </source>
</reference>
<dbReference type="Proteomes" id="UP001157161">
    <property type="component" value="Unassembled WGS sequence"/>
</dbReference>
<dbReference type="InterPro" id="IPR029052">
    <property type="entry name" value="Metallo-depent_PP-like"/>
</dbReference>
<keyword evidence="4" id="KW-1185">Reference proteome</keyword>
<feature type="compositionally biased region" description="Acidic residues" evidence="1">
    <location>
        <begin position="98"/>
        <end position="117"/>
    </location>
</feature>
<evidence type="ECO:0000313" key="3">
    <source>
        <dbReference type="EMBL" id="GMA30925.1"/>
    </source>
</evidence>
<dbReference type="Pfam" id="PF00149">
    <property type="entry name" value="Metallophos"/>
    <property type="match status" value="1"/>
</dbReference>
<dbReference type="Gene3D" id="3.60.21.10">
    <property type="match status" value="1"/>
</dbReference>
<accession>A0AA37ULZ5</accession>
<dbReference type="GO" id="GO:0016787">
    <property type="term" value="F:hydrolase activity"/>
    <property type="evidence" value="ECO:0007669"/>
    <property type="project" value="InterPro"/>
</dbReference>
<feature type="domain" description="Calcineurin-like phosphoesterase" evidence="2">
    <location>
        <begin position="162"/>
        <end position="239"/>
    </location>
</feature>
<dbReference type="InterPro" id="IPR004843">
    <property type="entry name" value="Calcineurin-like_PHP"/>
</dbReference>
<feature type="region of interest" description="Disordered" evidence="1">
    <location>
        <begin position="96"/>
        <end position="158"/>
    </location>
</feature>
<reference evidence="3" key="1">
    <citation type="journal article" date="2014" name="Int. J. Syst. Evol. Microbiol.">
        <title>Complete genome sequence of Corynebacterium casei LMG S-19264T (=DSM 44701T), isolated from a smear-ripened cheese.</title>
        <authorList>
            <consortium name="US DOE Joint Genome Institute (JGI-PGF)"/>
            <person name="Walter F."/>
            <person name="Albersmeier A."/>
            <person name="Kalinowski J."/>
            <person name="Ruckert C."/>
        </authorList>
    </citation>
    <scope>NUCLEOTIDE SEQUENCE</scope>
    <source>
        <strain evidence="3">NBRC 112290</strain>
    </source>
</reference>
<proteinExistence type="predicted"/>
<feature type="region of interest" description="Disordered" evidence="1">
    <location>
        <begin position="398"/>
        <end position="421"/>
    </location>
</feature>
<evidence type="ECO:0000259" key="2">
    <source>
        <dbReference type="Pfam" id="PF00149"/>
    </source>
</evidence>
<feature type="compositionally biased region" description="Low complexity" evidence="1">
    <location>
        <begin position="138"/>
        <end position="148"/>
    </location>
</feature>
<protein>
    <recommendedName>
        <fullName evidence="2">Calcineurin-like phosphoesterase domain-containing protein</fullName>
    </recommendedName>
</protein>
<dbReference type="SUPFAM" id="SSF56300">
    <property type="entry name" value="Metallo-dependent phosphatases"/>
    <property type="match status" value="1"/>
</dbReference>
<comment type="caution">
    <text evidence="3">The sequence shown here is derived from an EMBL/GenBank/DDBJ whole genome shotgun (WGS) entry which is preliminary data.</text>
</comment>
<dbReference type="AlphaFoldDB" id="A0AA37ULZ5"/>
<gene>
    <name evidence="3" type="ORF">GCM10025875_09170</name>
</gene>
<name>A0AA37ULZ5_9MICO</name>
<evidence type="ECO:0000313" key="4">
    <source>
        <dbReference type="Proteomes" id="UP001157161"/>
    </source>
</evidence>
<sequence>MALAVVAVPVVGVLATPTERGRPSQVLAEIGGPMAGARVTGRLGALVDTYGERAIATLRSNDAYYDEVRENVVQAYADDPAPLAPRVPLRPFAVAGADEPDTDEEAADADATDETTDGEQPTGGDASGDASGEDADGRAAGASPSSTPSPSPREEEPDEVTLVLISDNHCNTGMGRVMGEVARQAEADVVLNIGDTTMGGSGPEALCVDALASELRDFPVVVADGNHDSLLTGDQERAQGWTVLDGGVVEVEGLRIVGDRDPRLTSVTLGDREFATKPEAAQVLVDAACAGHDPDDPSTRVDILAIHDPYVGNRVMPSGCVVLELSGHLHRRVGPFQEGLGVMFGMSSSGGATAGQLTLGELPATATIGVLRYDRANKRPTALREVLIDPDRSVRLTPWEAFPEPPTTPVLADLSPAASQR</sequence>
<dbReference type="EMBL" id="BSUM01000001">
    <property type="protein sequence ID" value="GMA30925.1"/>
    <property type="molecule type" value="Genomic_DNA"/>
</dbReference>
<evidence type="ECO:0000256" key="1">
    <source>
        <dbReference type="SAM" id="MobiDB-lite"/>
    </source>
</evidence>
<organism evidence="3 4">
    <name type="scientific">Litorihabitans aurantiacus</name>
    <dbReference type="NCBI Taxonomy" id="1930061"/>
    <lineage>
        <taxon>Bacteria</taxon>
        <taxon>Bacillati</taxon>
        <taxon>Actinomycetota</taxon>
        <taxon>Actinomycetes</taxon>
        <taxon>Micrococcales</taxon>
        <taxon>Beutenbergiaceae</taxon>
        <taxon>Litorihabitans</taxon>
    </lineage>
</organism>